<dbReference type="InterPro" id="IPR057727">
    <property type="entry name" value="WCX_dom"/>
</dbReference>
<gene>
    <name evidence="3" type="ORF">AVDCRST_MAG93-8750</name>
</gene>
<proteinExistence type="predicted"/>
<name>A0A6J4N1B6_9CHLR</name>
<evidence type="ECO:0000313" key="3">
    <source>
        <dbReference type="EMBL" id="CAA9375059.1"/>
    </source>
</evidence>
<sequence length="166" mass="18461">ALARVHLHITYDGKGGISERVIYPFGLYAQRGFWYCACYDERRGANITLRADRVRSLERVEGLPQPQHIPLPDWIKTVERDDGQGLPLRARVAPRGLKHADLETLFGHLPLDSEGYGLLHSTVPASEIDYFATRLLPLGTDIVVESPPELIASLKAKAAAICELYS</sequence>
<accession>A0A6J4N1B6</accession>
<feature type="domain" description="WCX" evidence="2">
    <location>
        <begin position="88"/>
        <end position="161"/>
    </location>
</feature>
<dbReference type="AlphaFoldDB" id="A0A6J4N1B6"/>
<organism evidence="3">
    <name type="scientific">uncultured Chloroflexia bacterium</name>
    <dbReference type="NCBI Taxonomy" id="1672391"/>
    <lineage>
        <taxon>Bacteria</taxon>
        <taxon>Bacillati</taxon>
        <taxon>Chloroflexota</taxon>
        <taxon>Chloroflexia</taxon>
        <taxon>environmental samples</taxon>
    </lineage>
</organism>
<evidence type="ECO:0000259" key="2">
    <source>
        <dbReference type="Pfam" id="PF25583"/>
    </source>
</evidence>
<dbReference type="PANTHER" id="PTHR34580">
    <property type="match status" value="1"/>
</dbReference>
<dbReference type="InterPro" id="IPR026881">
    <property type="entry name" value="WYL_dom"/>
</dbReference>
<dbReference type="InterPro" id="IPR051534">
    <property type="entry name" value="CBASS_pafABC_assoc_protein"/>
</dbReference>
<dbReference type="EMBL" id="CADCTR010002941">
    <property type="protein sequence ID" value="CAA9375059.1"/>
    <property type="molecule type" value="Genomic_DNA"/>
</dbReference>
<dbReference type="Pfam" id="PF13280">
    <property type="entry name" value="WYL"/>
    <property type="match status" value="1"/>
</dbReference>
<feature type="domain" description="WYL" evidence="1">
    <location>
        <begin position="4"/>
        <end position="58"/>
    </location>
</feature>
<dbReference type="Pfam" id="PF25583">
    <property type="entry name" value="WCX"/>
    <property type="match status" value="1"/>
</dbReference>
<dbReference type="PANTHER" id="PTHR34580:SF9">
    <property type="entry name" value="SLL5097 PROTEIN"/>
    <property type="match status" value="1"/>
</dbReference>
<dbReference type="PROSITE" id="PS52050">
    <property type="entry name" value="WYL"/>
    <property type="match status" value="1"/>
</dbReference>
<reference evidence="3" key="1">
    <citation type="submission" date="2020-02" db="EMBL/GenBank/DDBJ databases">
        <authorList>
            <person name="Meier V. D."/>
        </authorList>
    </citation>
    <scope>NUCLEOTIDE SEQUENCE</scope>
    <source>
        <strain evidence="3">AVDCRST_MAG93</strain>
    </source>
</reference>
<protein>
    <submittedName>
        <fullName evidence="3">Uncharacterized protein</fullName>
    </submittedName>
</protein>
<evidence type="ECO:0000259" key="1">
    <source>
        <dbReference type="Pfam" id="PF13280"/>
    </source>
</evidence>
<feature type="non-terminal residue" evidence="3">
    <location>
        <position position="1"/>
    </location>
</feature>